<dbReference type="Proteomes" id="UP000243904">
    <property type="component" value="Chromosome I"/>
</dbReference>
<keyword evidence="2" id="KW-1185">Reference proteome</keyword>
<sequence length="147" mass="15975">MHVDKLAWAIGLLDGARRLASTAQTTSEIGMSFFLLLGFSVENALKAHLEKKGEPPGKWERSHDLTDLFDKASARGLAPMDGVEAFVRALSPYHKDFVFRYPEKAGTVDLFKPASSIDATNELCAAVFQHFDPAEIQASAAAQGVKP</sequence>
<protein>
    <recommendedName>
        <fullName evidence="3">HEPN domain-containing protein</fullName>
    </recommendedName>
</protein>
<organism evidence="1 2">
    <name type="scientific">Bradyrhizobium canariense</name>
    <dbReference type="NCBI Taxonomy" id="255045"/>
    <lineage>
        <taxon>Bacteria</taxon>
        <taxon>Pseudomonadati</taxon>
        <taxon>Pseudomonadota</taxon>
        <taxon>Alphaproteobacteria</taxon>
        <taxon>Hyphomicrobiales</taxon>
        <taxon>Nitrobacteraceae</taxon>
        <taxon>Bradyrhizobium</taxon>
    </lineage>
</organism>
<gene>
    <name evidence="1" type="ORF">SAMN05444158_6510</name>
</gene>
<evidence type="ECO:0000313" key="1">
    <source>
        <dbReference type="EMBL" id="SDT49827.1"/>
    </source>
</evidence>
<name>A0A1H2AVL9_9BRAD</name>
<dbReference type="AlphaFoldDB" id="A0A1H2AVL9"/>
<reference evidence="2" key="1">
    <citation type="submission" date="2016-10" db="EMBL/GenBank/DDBJ databases">
        <authorList>
            <person name="Varghese N."/>
            <person name="Submissions S."/>
        </authorList>
    </citation>
    <scope>NUCLEOTIDE SEQUENCE [LARGE SCALE GENOMIC DNA]</scope>
    <source>
        <strain evidence="2">GAS369</strain>
    </source>
</reference>
<dbReference type="RefSeq" id="WP_146690216.1">
    <property type="nucleotide sequence ID" value="NZ_LT629750.1"/>
</dbReference>
<dbReference type="Gene3D" id="1.20.120.330">
    <property type="entry name" value="Nucleotidyltransferases domain 2"/>
    <property type="match status" value="1"/>
</dbReference>
<evidence type="ECO:0008006" key="3">
    <source>
        <dbReference type="Google" id="ProtNLM"/>
    </source>
</evidence>
<accession>A0A1H2AVL9</accession>
<evidence type="ECO:0000313" key="2">
    <source>
        <dbReference type="Proteomes" id="UP000243904"/>
    </source>
</evidence>
<proteinExistence type="predicted"/>
<dbReference type="EMBL" id="LT629750">
    <property type="protein sequence ID" value="SDT49827.1"/>
    <property type="molecule type" value="Genomic_DNA"/>
</dbReference>